<dbReference type="InterPro" id="IPR052036">
    <property type="entry name" value="Hydrolase/PRTase-associated"/>
</dbReference>
<proteinExistence type="predicted"/>
<feature type="domain" description="Phosphoribosyltransferase" evidence="2">
    <location>
        <begin position="39"/>
        <end position="197"/>
    </location>
</feature>
<protein>
    <recommendedName>
        <fullName evidence="2">Phosphoribosyltransferase domain-containing protein</fullName>
    </recommendedName>
</protein>
<dbReference type="Gene3D" id="3.30.1870.10">
    <property type="entry name" value="EreA-like, domain 2"/>
    <property type="match status" value="1"/>
</dbReference>
<dbReference type="Gene3D" id="3.40.50.2020">
    <property type="match status" value="1"/>
</dbReference>
<dbReference type="Pfam" id="PF00156">
    <property type="entry name" value="Pribosyltran"/>
    <property type="match status" value="1"/>
</dbReference>
<evidence type="ECO:0000259" key="2">
    <source>
        <dbReference type="Pfam" id="PF00156"/>
    </source>
</evidence>
<sequence length="631" mass="66460">MSTMSPGHDTTGGQVFRDRREAGRFLAGLLERYRCDPAVLVMGVAPGGLTVAFDVARELCAPLNPLVVRKLMVGQLPTTPPRGAAGLALGAVAGGGTVVLNDDVVRGLRLAPELIERLVEIEHRELRRQEEELRSGLPPAEPAGRTVILVDDGLSTGVALHAAVLSLRRARTGRIVVAVPAAPASSCQLLDALADGVVCATTPSPCSAVGPSSWGGVASRDTGVRDLLRAASATRLPAGSGVFRTDPAIVRAEAVAAGGGIPPDDALFALVGDADVVLLGAAAHGTFEFHAARAAMTRRLIEERGFTAVAVPADWADASQVNRFVRGLGARADGPSESRVTADVAVATAGTHAAGGTDVNAEDALRAFAHFPDWMMRNRVMADFVAWLRERNDRFGGYEPAKAGFYGLWTDEGTADADPRHPIFGGSTTRWNAGERRMADDLDDLMARLAHHRSAPAKIVVWAHSSHVGDAAATELAALGRVSLGQIVRARYPGRCRLVGLTTYAGAVTTAENRGSPATSTELSPALPGSLEEIFHEVGETDFLIAPHGRSWAAEALASARLQRAVGILHCADRDPRDGYFRARAADQFDAMIHIDRTHPLRPLDEPTAPDAPDAPAREPSHPARAGGPTR</sequence>
<dbReference type="SUPFAM" id="SSF159501">
    <property type="entry name" value="EreA/ChaN-like"/>
    <property type="match status" value="1"/>
</dbReference>
<dbReference type="EMBL" id="MBLM01000120">
    <property type="protein sequence ID" value="OHV35773.1"/>
    <property type="molecule type" value="Genomic_DNA"/>
</dbReference>
<accession>A0A1S1QM09</accession>
<dbReference type="InterPro" id="IPR029057">
    <property type="entry name" value="PRTase-like"/>
</dbReference>
<dbReference type="AlphaFoldDB" id="A0A1S1QM09"/>
<dbReference type="SUPFAM" id="SSF53271">
    <property type="entry name" value="PRTase-like"/>
    <property type="match status" value="1"/>
</dbReference>
<dbReference type="Gene3D" id="3.30.1310.20">
    <property type="entry name" value="PRTase-like"/>
    <property type="match status" value="1"/>
</dbReference>
<dbReference type="InterPro" id="IPR007815">
    <property type="entry name" value="Emycin_Estase"/>
</dbReference>
<organism evidence="3 4">
    <name type="scientific">Parafrankia colletiae</name>
    <dbReference type="NCBI Taxonomy" id="573497"/>
    <lineage>
        <taxon>Bacteria</taxon>
        <taxon>Bacillati</taxon>
        <taxon>Actinomycetota</taxon>
        <taxon>Actinomycetes</taxon>
        <taxon>Frankiales</taxon>
        <taxon>Frankiaceae</taxon>
        <taxon>Parafrankia</taxon>
    </lineage>
</organism>
<evidence type="ECO:0000256" key="1">
    <source>
        <dbReference type="SAM" id="MobiDB-lite"/>
    </source>
</evidence>
<dbReference type="InterPro" id="IPR000836">
    <property type="entry name" value="PRTase_dom"/>
</dbReference>
<dbReference type="OrthoDB" id="9810066at2"/>
<dbReference type="CDD" id="cd06223">
    <property type="entry name" value="PRTases_typeI"/>
    <property type="match status" value="1"/>
</dbReference>
<keyword evidence="4" id="KW-1185">Reference proteome</keyword>
<evidence type="ECO:0000313" key="4">
    <source>
        <dbReference type="Proteomes" id="UP000179627"/>
    </source>
</evidence>
<gene>
    <name evidence="3" type="ORF">CC117_19200</name>
</gene>
<dbReference type="CDD" id="cd14728">
    <property type="entry name" value="Ere-like"/>
    <property type="match status" value="1"/>
</dbReference>
<feature type="region of interest" description="Disordered" evidence="1">
    <location>
        <begin position="599"/>
        <end position="631"/>
    </location>
</feature>
<reference evidence="4" key="1">
    <citation type="submission" date="2016-07" db="EMBL/GenBank/DDBJ databases">
        <title>Sequence Frankia sp. strain CcI1.17.</title>
        <authorList>
            <person name="Ghodhbane-Gtari F."/>
            <person name="Swanson E."/>
            <person name="Gueddou A."/>
            <person name="Morris K."/>
            <person name="Hezbri K."/>
            <person name="Ktari A."/>
            <person name="Nouioui I."/>
            <person name="Abebe-Akele F."/>
            <person name="Simpson S."/>
            <person name="Thomas K."/>
            <person name="Gtari M."/>
            <person name="Tisa L.S."/>
            <person name="Hurst S."/>
        </authorList>
    </citation>
    <scope>NUCLEOTIDE SEQUENCE [LARGE SCALE GENOMIC DNA]</scope>
    <source>
        <strain evidence="4">Cc1.17</strain>
    </source>
</reference>
<dbReference type="Proteomes" id="UP000179627">
    <property type="component" value="Unassembled WGS sequence"/>
</dbReference>
<dbReference type="Gene3D" id="3.40.1660.10">
    <property type="entry name" value="EreA-like (biosynthetic domain)"/>
    <property type="match status" value="1"/>
</dbReference>
<dbReference type="RefSeq" id="WP_071085439.1">
    <property type="nucleotide sequence ID" value="NZ_MBLM01000120.1"/>
</dbReference>
<name>A0A1S1QM09_9ACTN</name>
<dbReference type="GO" id="GO:0046677">
    <property type="term" value="P:response to antibiotic"/>
    <property type="evidence" value="ECO:0007669"/>
    <property type="project" value="InterPro"/>
</dbReference>
<feature type="compositionally biased region" description="Low complexity" evidence="1">
    <location>
        <begin position="606"/>
        <end position="615"/>
    </location>
</feature>
<evidence type="ECO:0000313" key="3">
    <source>
        <dbReference type="EMBL" id="OHV35773.1"/>
    </source>
</evidence>
<dbReference type="PANTHER" id="PTHR31299">
    <property type="entry name" value="ESTERASE, PUTATIVE (AFU_ORTHOLOGUE AFUA_1G05850)-RELATED"/>
    <property type="match status" value="1"/>
</dbReference>
<dbReference type="PANTHER" id="PTHR31299:SF0">
    <property type="entry name" value="ESTERASE, PUTATIVE (AFU_ORTHOLOGUE AFUA_1G05850)-RELATED"/>
    <property type="match status" value="1"/>
</dbReference>
<dbReference type="Pfam" id="PF05139">
    <property type="entry name" value="Erythro_esteras"/>
    <property type="match status" value="2"/>
</dbReference>
<comment type="caution">
    <text evidence="3">The sequence shown here is derived from an EMBL/GenBank/DDBJ whole genome shotgun (WGS) entry which is preliminary data.</text>
</comment>